<dbReference type="PANTHER" id="PTHR36844">
    <property type="entry name" value="PROTEASE PRSW"/>
    <property type="match status" value="1"/>
</dbReference>
<keyword evidence="1" id="KW-0472">Membrane</keyword>
<feature type="transmembrane region" description="Helical" evidence="1">
    <location>
        <begin position="208"/>
        <end position="241"/>
    </location>
</feature>
<feature type="transmembrane region" description="Helical" evidence="1">
    <location>
        <begin position="101"/>
        <end position="120"/>
    </location>
</feature>
<feature type="transmembrane region" description="Helical" evidence="1">
    <location>
        <begin position="261"/>
        <end position="281"/>
    </location>
</feature>
<dbReference type="RefSeq" id="WP_185044878.1">
    <property type="nucleotide sequence ID" value="NZ_BAABFG010000005.1"/>
</dbReference>
<feature type="transmembrane region" description="Helical" evidence="1">
    <location>
        <begin position="12"/>
        <end position="32"/>
    </location>
</feature>
<evidence type="ECO:0000256" key="1">
    <source>
        <dbReference type="SAM" id="Phobius"/>
    </source>
</evidence>
<dbReference type="Pfam" id="PF13367">
    <property type="entry name" value="PrsW-protease"/>
    <property type="match status" value="1"/>
</dbReference>
<dbReference type="Proteomes" id="UP000546162">
    <property type="component" value="Unassembled WGS sequence"/>
</dbReference>
<dbReference type="GO" id="GO:0008233">
    <property type="term" value="F:peptidase activity"/>
    <property type="evidence" value="ECO:0007669"/>
    <property type="project" value="InterPro"/>
</dbReference>
<evidence type="ECO:0000313" key="3">
    <source>
        <dbReference type="Proteomes" id="UP000546162"/>
    </source>
</evidence>
<name>A0A7W7MC42_9ACTN</name>
<organism evidence="2 3">
    <name type="scientific">Actinoplanes octamycinicus</name>
    <dbReference type="NCBI Taxonomy" id="135948"/>
    <lineage>
        <taxon>Bacteria</taxon>
        <taxon>Bacillati</taxon>
        <taxon>Actinomycetota</taxon>
        <taxon>Actinomycetes</taxon>
        <taxon>Micromonosporales</taxon>
        <taxon>Micromonosporaceae</taxon>
        <taxon>Actinoplanes</taxon>
    </lineage>
</organism>
<feature type="transmembrane region" description="Helical" evidence="1">
    <location>
        <begin position="132"/>
        <end position="156"/>
    </location>
</feature>
<gene>
    <name evidence="2" type="ORF">BJY16_008211</name>
</gene>
<reference evidence="2 3" key="1">
    <citation type="submission" date="2020-08" db="EMBL/GenBank/DDBJ databases">
        <title>Sequencing the genomes of 1000 actinobacteria strains.</title>
        <authorList>
            <person name="Klenk H.-P."/>
        </authorList>
    </citation>
    <scope>NUCLEOTIDE SEQUENCE [LARGE SCALE GENOMIC DNA]</scope>
    <source>
        <strain evidence="2 3">DSM 45809</strain>
    </source>
</reference>
<dbReference type="AlphaFoldDB" id="A0A7W7MC42"/>
<feature type="transmembrane region" description="Helical" evidence="1">
    <location>
        <begin position="176"/>
        <end position="196"/>
    </location>
</feature>
<evidence type="ECO:0000313" key="2">
    <source>
        <dbReference type="EMBL" id="MBB4744752.1"/>
    </source>
</evidence>
<comment type="caution">
    <text evidence="2">The sequence shown here is derived from an EMBL/GenBank/DDBJ whole genome shotgun (WGS) entry which is preliminary data.</text>
</comment>
<keyword evidence="3" id="KW-1185">Reference proteome</keyword>
<dbReference type="InterPro" id="IPR026898">
    <property type="entry name" value="PrsW"/>
</dbReference>
<proteinExistence type="predicted"/>
<dbReference type="EMBL" id="JACHNB010000001">
    <property type="protein sequence ID" value="MBB4744752.1"/>
    <property type="molecule type" value="Genomic_DNA"/>
</dbReference>
<accession>A0A7W7MC42</accession>
<protein>
    <submittedName>
        <fullName evidence="2">RsiW-degrading membrane proteinase PrsW (M82 family)</fullName>
    </submittedName>
</protein>
<dbReference type="PANTHER" id="PTHR36844:SF1">
    <property type="entry name" value="PROTEASE PRSW"/>
    <property type="match status" value="1"/>
</dbReference>
<keyword evidence="1" id="KW-0812">Transmembrane</keyword>
<feature type="transmembrane region" description="Helical" evidence="1">
    <location>
        <begin position="71"/>
        <end position="95"/>
    </location>
</feature>
<feature type="transmembrane region" description="Helical" evidence="1">
    <location>
        <begin position="38"/>
        <end position="59"/>
    </location>
</feature>
<sequence length="302" mass="32837">MDEVAARPRRHWLRVFLTGLLLWVLTVVVTLATGNPNLIPTLVLLGSFLVPVTFVLWAFGRRHSGEVTAELLFSTFVTGGVLGVLAASLLETYLLHPSPGFFLGVGLIEEAAKLAALAFLTRRLTHKYAADGLVLGASVGFGFAAFESAGYAFTALFTEQGLSLTQLVQTELLRGLLAPLGHGLWTAILGGVLFSASGRRHFALTRRLLLSYLGVSVLHALWDSMHSIALLVTLVLTGTPYQYALLERGYQPQPTSAQTHLFTILSWGGLLVISLIALLWLRAVARQADRDSPAFWRIPITH</sequence>
<keyword evidence="1" id="KW-1133">Transmembrane helix</keyword>